<evidence type="ECO:0000259" key="1">
    <source>
        <dbReference type="Pfam" id="PF05598"/>
    </source>
</evidence>
<sequence length="113" mass="12828">MTLGLTPRQADIFATTTSFCEPRVASESIYGLLHRECFTLFADEMFADLFTDIGRRSVPPMIVAAVMVLQRIEGLSDREAVERFTYDVRWKYAAGGLHFDYPGFAHTVLVDMR</sequence>
<proteinExistence type="predicted"/>
<feature type="non-terminal residue" evidence="2">
    <location>
        <position position="113"/>
    </location>
</feature>
<evidence type="ECO:0000313" key="2">
    <source>
        <dbReference type="EMBL" id="EQD64272.1"/>
    </source>
</evidence>
<dbReference type="Pfam" id="PF05598">
    <property type="entry name" value="DUF772"/>
    <property type="match status" value="1"/>
</dbReference>
<reference evidence="2" key="2">
    <citation type="journal article" date="2014" name="ISME J.">
        <title>Microbial stratification in low pH oxic and suboxic macroscopic growths along an acid mine drainage.</title>
        <authorList>
            <person name="Mendez-Garcia C."/>
            <person name="Mesa V."/>
            <person name="Sprenger R.R."/>
            <person name="Richter M."/>
            <person name="Diez M.S."/>
            <person name="Solano J."/>
            <person name="Bargiela R."/>
            <person name="Golyshina O.V."/>
            <person name="Manteca A."/>
            <person name="Ramos J.L."/>
            <person name="Gallego J.R."/>
            <person name="Llorente I."/>
            <person name="Martins Dos Santos V.A."/>
            <person name="Jensen O.N."/>
            <person name="Pelaez A.I."/>
            <person name="Sanchez J."/>
            <person name="Ferrer M."/>
        </authorList>
    </citation>
    <scope>NUCLEOTIDE SEQUENCE</scope>
</reference>
<reference evidence="2" key="1">
    <citation type="submission" date="2013-08" db="EMBL/GenBank/DDBJ databases">
        <authorList>
            <person name="Mendez C."/>
            <person name="Richter M."/>
            <person name="Ferrer M."/>
            <person name="Sanchez J."/>
        </authorList>
    </citation>
    <scope>NUCLEOTIDE SEQUENCE</scope>
</reference>
<protein>
    <submittedName>
        <fullName evidence="2">Transposase IS4 family protein</fullName>
    </submittedName>
</protein>
<gene>
    <name evidence="2" type="ORF">B1A_08943</name>
</gene>
<dbReference type="AlphaFoldDB" id="T1B321"/>
<organism evidence="2">
    <name type="scientific">mine drainage metagenome</name>
    <dbReference type="NCBI Taxonomy" id="410659"/>
    <lineage>
        <taxon>unclassified sequences</taxon>
        <taxon>metagenomes</taxon>
        <taxon>ecological metagenomes</taxon>
    </lineage>
</organism>
<dbReference type="EMBL" id="AUZX01006367">
    <property type="protein sequence ID" value="EQD64272.1"/>
    <property type="molecule type" value="Genomic_DNA"/>
</dbReference>
<name>T1B321_9ZZZZ</name>
<accession>T1B321</accession>
<comment type="caution">
    <text evidence="2">The sequence shown here is derived from an EMBL/GenBank/DDBJ whole genome shotgun (WGS) entry which is preliminary data.</text>
</comment>
<feature type="domain" description="Transposase InsH N-terminal" evidence="1">
    <location>
        <begin position="43"/>
        <end position="113"/>
    </location>
</feature>
<dbReference type="InterPro" id="IPR008490">
    <property type="entry name" value="Transposase_InsH_N"/>
</dbReference>